<accession>A0A078KE79</accession>
<gene>
    <name evidence="8 10" type="primary">thrB</name>
    <name evidence="10" type="ORF">CEM_065</name>
</gene>
<evidence type="ECO:0000256" key="1">
    <source>
        <dbReference type="ARBA" id="ARBA00022605"/>
    </source>
</evidence>
<evidence type="ECO:0000313" key="10">
    <source>
        <dbReference type="EMBL" id="CDZ16337.1"/>
    </source>
</evidence>
<dbReference type="Pfam" id="PF01636">
    <property type="entry name" value="APH"/>
    <property type="match status" value="1"/>
</dbReference>
<evidence type="ECO:0000256" key="5">
    <source>
        <dbReference type="ARBA" id="ARBA00022777"/>
    </source>
</evidence>
<evidence type="ECO:0000256" key="3">
    <source>
        <dbReference type="ARBA" id="ARBA00022697"/>
    </source>
</evidence>
<keyword evidence="6 8" id="KW-0067">ATP-binding</keyword>
<evidence type="ECO:0000256" key="4">
    <source>
        <dbReference type="ARBA" id="ARBA00022741"/>
    </source>
</evidence>
<name>A0A078KE79_9GAMM</name>
<dbReference type="GO" id="GO:0004413">
    <property type="term" value="F:homoserine kinase activity"/>
    <property type="evidence" value="ECO:0007669"/>
    <property type="project" value="UniProtKB-UniRule"/>
</dbReference>
<keyword evidence="3 8" id="KW-0791">Threonine biosynthesis</keyword>
<dbReference type="InterPro" id="IPR050249">
    <property type="entry name" value="Pseudomonas-type_ThrB"/>
</dbReference>
<dbReference type="InterPro" id="IPR011009">
    <property type="entry name" value="Kinase-like_dom_sf"/>
</dbReference>
<keyword evidence="5 8" id="KW-0418">Kinase</keyword>
<dbReference type="PANTHER" id="PTHR21064:SF6">
    <property type="entry name" value="AMINOGLYCOSIDE PHOSPHOTRANSFERASE DOMAIN-CONTAINING PROTEIN"/>
    <property type="match status" value="1"/>
</dbReference>
<dbReference type="Gene3D" id="3.30.200.20">
    <property type="entry name" value="Phosphorylase Kinase, domain 1"/>
    <property type="match status" value="1"/>
</dbReference>
<dbReference type="Gene3D" id="3.90.1200.10">
    <property type="match status" value="1"/>
</dbReference>
<reference evidence="11" key="1">
    <citation type="submission" date="2014-07" db="EMBL/GenBank/DDBJ databases">
        <authorList>
            <person name="Santos-Garcia D."/>
        </authorList>
    </citation>
    <scope>NUCLEOTIDE SEQUENCE [LARGE SCALE GENOMIC DNA]</scope>
</reference>
<comment type="catalytic activity">
    <reaction evidence="8">
        <text>L-homoserine + ATP = O-phospho-L-homoserine + ADP + H(+)</text>
        <dbReference type="Rhea" id="RHEA:13985"/>
        <dbReference type="ChEBI" id="CHEBI:15378"/>
        <dbReference type="ChEBI" id="CHEBI:30616"/>
        <dbReference type="ChEBI" id="CHEBI:57476"/>
        <dbReference type="ChEBI" id="CHEBI:57590"/>
        <dbReference type="ChEBI" id="CHEBI:456216"/>
        <dbReference type="EC" id="2.7.1.39"/>
    </reaction>
</comment>
<dbReference type="InterPro" id="IPR005280">
    <property type="entry name" value="Homoserine_kinase_II"/>
</dbReference>
<keyword evidence="1 8" id="KW-0028">Amino-acid biosynthesis</keyword>
<dbReference type="Proteomes" id="UP000032420">
    <property type="component" value="Chromosome I"/>
</dbReference>
<dbReference type="HOGENOM" id="CLU_053300_0_0_6"/>
<dbReference type="AlphaFoldDB" id="A0A078KE79"/>
<dbReference type="GO" id="GO:0009088">
    <property type="term" value="P:threonine biosynthetic process"/>
    <property type="evidence" value="ECO:0007669"/>
    <property type="project" value="UniProtKB-UniRule"/>
</dbReference>
<dbReference type="HAMAP" id="MF_00301">
    <property type="entry name" value="Homoser_kinase_2"/>
    <property type="match status" value="1"/>
</dbReference>
<organism evidence="10 11">
    <name type="scientific">Candidatus Johnevansia muelleri</name>
    <dbReference type="NCBI Taxonomy" id="1495769"/>
    <lineage>
        <taxon>Bacteria</taxon>
        <taxon>Pseudomonadati</taxon>
        <taxon>Pseudomonadota</taxon>
        <taxon>Gammaproteobacteria</taxon>
        <taxon>Candidatus Johnevansiales</taxon>
        <taxon>Candidatus Johnevansiaceae</taxon>
        <taxon>Candidatus Johnevansia</taxon>
    </lineage>
</organism>
<evidence type="ECO:0000256" key="7">
    <source>
        <dbReference type="ARBA" id="ARBA00038240"/>
    </source>
</evidence>
<sequence length="314" mass="36219">MAVFTQLSYDQVAVFIKRFDVGKLIQIKNVQLGTENSTFFINTEQQQLVLTLFEQCEYDELPFFIELLDFLSLHKLPVKGPLYDISSIALKRLAGRPALLFHRLAGIHPNKPTSGQCSAIGETLGKLHFISQKYKVARPNPRDLLWIKAHHYKVLEYLRPDDKKLMINQVYSLEKHIGYENNLPKGALHGDLFRDNTLVNGNIICGLIDFYNGCTGDLLFDFAILINDWCSDENGNIIESRYSNVINNYVTYRPFTELEKIALPYMLRLTALRYWISRLLVRYVSPIANPKDPNQYRNILHSRCIQGCPPIHKN</sequence>
<keyword evidence="2 8" id="KW-0808">Transferase</keyword>
<evidence type="ECO:0000259" key="9">
    <source>
        <dbReference type="Pfam" id="PF01636"/>
    </source>
</evidence>
<dbReference type="SUPFAM" id="SSF56112">
    <property type="entry name" value="Protein kinase-like (PK-like)"/>
    <property type="match status" value="1"/>
</dbReference>
<evidence type="ECO:0000256" key="6">
    <source>
        <dbReference type="ARBA" id="ARBA00022840"/>
    </source>
</evidence>
<feature type="domain" description="Aminoglycoside phosphotransferase" evidence="9">
    <location>
        <begin position="27"/>
        <end position="239"/>
    </location>
</feature>
<comment type="pathway">
    <text evidence="8">Amino-acid biosynthesis; L-threonine biosynthesis; L-threonine from L-aspartate: step 4/5.</text>
</comment>
<dbReference type="CDD" id="cd05153">
    <property type="entry name" value="HomoserineK_II"/>
    <property type="match status" value="1"/>
</dbReference>
<protein>
    <recommendedName>
        <fullName evidence="8">Homoserine kinase</fullName>
        <shortName evidence="8">HK</shortName>
        <shortName evidence="8">HSK</shortName>
        <ecNumber evidence="8">2.7.1.39</ecNumber>
    </recommendedName>
</protein>
<dbReference type="STRING" id="1495769.CEM_065"/>
<dbReference type="GO" id="GO:0005524">
    <property type="term" value="F:ATP binding"/>
    <property type="evidence" value="ECO:0007669"/>
    <property type="project" value="UniProtKB-KW"/>
</dbReference>
<dbReference type="EC" id="2.7.1.39" evidence="8"/>
<comment type="similarity">
    <text evidence="7 8">Belongs to the pseudomonas-type ThrB family.</text>
</comment>
<dbReference type="PATRIC" id="fig|1495769.3.peg.59"/>
<dbReference type="OrthoDB" id="9777460at2"/>
<dbReference type="UniPathway" id="UPA00050">
    <property type="reaction ID" value="UER00064"/>
</dbReference>
<dbReference type="EMBL" id="LM655252">
    <property type="protein sequence ID" value="CDZ16337.1"/>
    <property type="molecule type" value="Genomic_DNA"/>
</dbReference>
<dbReference type="PANTHER" id="PTHR21064">
    <property type="entry name" value="AMINOGLYCOSIDE PHOSPHOTRANSFERASE DOMAIN-CONTAINING PROTEIN-RELATED"/>
    <property type="match status" value="1"/>
</dbReference>
<evidence type="ECO:0000313" key="11">
    <source>
        <dbReference type="Proteomes" id="UP000032420"/>
    </source>
</evidence>
<evidence type="ECO:0000256" key="8">
    <source>
        <dbReference type="HAMAP-Rule" id="MF_00301"/>
    </source>
</evidence>
<dbReference type="NCBIfam" id="NF003558">
    <property type="entry name" value="PRK05231.1"/>
    <property type="match status" value="1"/>
</dbReference>
<evidence type="ECO:0000256" key="2">
    <source>
        <dbReference type="ARBA" id="ARBA00022679"/>
    </source>
</evidence>
<proteinExistence type="inferred from homology"/>
<dbReference type="InterPro" id="IPR002575">
    <property type="entry name" value="Aminoglycoside_PTrfase"/>
</dbReference>
<keyword evidence="11" id="KW-1185">Reference proteome</keyword>
<keyword evidence="4 8" id="KW-0547">Nucleotide-binding</keyword>
<dbReference type="KEGG" id="eme:CEM_065"/>